<dbReference type="GO" id="GO:0003677">
    <property type="term" value="F:DNA binding"/>
    <property type="evidence" value="ECO:0007669"/>
    <property type="project" value="UniProtKB-KW"/>
</dbReference>
<dbReference type="SUPFAM" id="SSF117773">
    <property type="entry name" value="GTF2I-like repeat"/>
    <property type="match status" value="1"/>
</dbReference>
<evidence type="ECO:0000256" key="1">
    <source>
        <dbReference type="ARBA" id="ARBA00004123"/>
    </source>
</evidence>
<organism evidence="7 8">
    <name type="scientific">Desmophyllum pertusum</name>
    <dbReference type="NCBI Taxonomy" id="174260"/>
    <lineage>
        <taxon>Eukaryota</taxon>
        <taxon>Metazoa</taxon>
        <taxon>Cnidaria</taxon>
        <taxon>Anthozoa</taxon>
        <taxon>Hexacorallia</taxon>
        <taxon>Scleractinia</taxon>
        <taxon>Caryophylliina</taxon>
        <taxon>Caryophylliidae</taxon>
        <taxon>Desmophyllum</taxon>
    </lineage>
</organism>
<evidence type="ECO:0000256" key="3">
    <source>
        <dbReference type="ARBA" id="ARBA00023015"/>
    </source>
</evidence>
<name>A0A9W9Z859_9CNID</name>
<dbReference type="Proteomes" id="UP001163046">
    <property type="component" value="Unassembled WGS sequence"/>
</dbReference>
<keyword evidence="3" id="KW-0805">Transcription regulation</keyword>
<sequence>MLEDLGCQTSTLYLDVSGEVYYLGSKAGTSFLANNQDISIKFREFFGNKNEQFSITDVQDLFNKKYSEACGKPCKVPYLKGGFEVHGLPEGITFKKPYNYGRRQIKQIMLAANNVYFSIKSSSDEPVCQENGQENGSEEIPADGDIHSLLSKIGGVEAAERAVHGGKIEEDEVEVVDLCISASERLTLYVSCLHFFTPDAWLSVGVNMKHSDEATSLVLPIYTTADEQFWLFHTISKPMRIMKTVNTTKIRGRWLDLRGDGSYCLINHDEVLGKNIIRTAHGPLYFECSANLDSEEPFHLPVAVRSVILATLRQSGLSTL</sequence>
<evidence type="ECO:0000256" key="4">
    <source>
        <dbReference type="ARBA" id="ARBA00023125"/>
    </source>
</evidence>
<evidence type="ECO:0000313" key="7">
    <source>
        <dbReference type="EMBL" id="KAJ7375264.1"/>
    </source>
</evidence>
<accession>A0A9W9Z859</accession>
<evidence type="ECO:0000256" key="6">
    <source>
        <dbReference type="ARBA" id="ARBA00023242"/>
    </source>
</evidence>
<keyword evidence="4" id="KW-0238">DNA-binding</keyword>
<dbReference type="PROSITE" id="PS51139">
    <property type="entry name" value="GTF2I"/>
    <property type="match status" value="1"/>
</dbReference>
<protein>
    <submittedName>
        <fullName evidence="7">Repeat domain-containing</fullName>
    </submittedName>
</protein>
<dbReference type="Pfam" id="PF02946">
    <property type="entry name" value="GTF2I"/>
    <property type="match status" value="1"/>
</dbReference>
<comment type="caution">
    <text evidence="7">The sequence shown here is derived from an EMBL/GenBank/DDBJ whole genome shotgun (WGS) entry which is preliminary data.</text>
</comment>
<proteinExistence type="predicted"/>
<dbReference type="InterPro" id="IPR036647">
    <property type="entry name" value="GTF2I-like_rpt_sf"/>
</dbReference>
<reference evidence="7" key="1">
    <citation type="submission" date="2023-01" db="EMBL/GenBank/DDBJ databases">
        <title>Genome assembly of the deep-sea coral Lophelia pertusa.</title>
        <authorList>
            <person name="Herrera S."/>
            <person name="Cordes E."/>
        </authorList>
    </citation>
    <scope>NUCLEOTIDE SEQUENCE</scope>
    <source>
        <strain evidence="7">USNM1676648</strain>
        <tissue evidence="7">Polyp</tissue>
    </source>
</reference>
<evidence type="ECO:0000256" key="5">
    <source>
        <dbReference type="ARBA" id="ARBA00023163"/>
    </source>
</evidence>
<dbReference type="EMBL" id="MU826826">
    <property type="protein sequence ID" value="KAJ7375264.1"/>
    <property type="molecule type" value="Genomic_DNA"/>
</dbReference>
<dbReference type="GO" id="GO:0005634">
    <property type="term" value="C:nucleus"/>
    <property type="evidence" value="ECO:0007669"/>
    <property type="project" value="UniProtKB-SubCell"/>
</dbReference>
<comment type="subcellular location">
    <subcellularLocation>
        <location evidence="1">Nucleus</location>
    </subcellularLocation>
</comment>
<evidence type="ECO:0000256" key="2">
    <source>
        <dbReference type="ARBA" id="ARBA00022737"/>
    </source>
</evidence>
<keyword evidence="2" id="KW-0677">Repeat</keyword>
<keyword evidence="6" id="KW-0539">Nucleus</keyword>
<evidence type="ECO:0000313" key="8">
    <source>
        <dbReference type="Proteomes" id="UP001163046"/>
    </source>
</evidence>
<keyword evidence="5" id="KW-0804">Transcription</keyword>
<gene>
    <name evidence="7" type="primary">GTF2IRD1_1</name>
    <name evidence="7" type="ORF">OS493_002011</name>
</gene>
<dbReference type="AlphaFoldDB" id="A0A9W9Z859"/>
<dbReference type="Gene3D" id="3.90.1460.10">
    <property type="entry name" value="GTF2I-like"/>
    <property type="match status" value="1"/>
</dbReference>
<keyword evidence="8" id="KW-1185">Reference proteome</keyword>
<dbReference type="InterPro" id="IPR004212">
    <property type="entry name" value="GTF2I"/>
</dbReference>
<dbReference type="OrthoDB" id="5980237at2759"/>